<organism evidence="1 2">
    <name type="scientific">Mucor saturninus</name>
    <dbReference type="NCBI Taxonomy" id="64648"/>
    <lineage>
        <taxon>Eukaryota</taxon>
        <taxon>Fungi</taxon>
        <taxon>Fungi incertae sedis</taxon>
        <taxon>Mucoromycota</taxon>
        <taxon>Mucoromycotina</taxon>
        <taxon>Mucoromycetes</taxon>
        <taxon>Mucorales</taxon>
        <taxon>Mucorineae</taxon>
        <taxon>Mucoraceae</taxon>
        <taxon>Mucor</taxon>
    </lineage>
</organism>
<proteinExistence type="predicted"/>
<dbReference type="Proteomes" id="UP000603453">
    <property type="component" value="Unassembled WGS sequence"/>
</dbReference>
<dbReference type="OrthoDB" id="2216037at2759"/>
<evidence type="ECO:0000313" key="2">
    <source>
        <dbReference type="Proteomes" id="UP000603453"/>
    </source>
</evidence>
<accession>A0A8H7R7W3</accession>
<name>A0A8H7R7W3_9FUNG</name>
<protein>
    <submittedName>
        <fullName evidence="1">Uncharacterized protein</fullName>
    </submittedName>
</protein>
<evidence type="ECO:0000313" key="1">
    <source>
        <dbReference type="EMBL" id="KAG2205984.1"/>
    </source>
</evidence>
<dbReference type="EMBL" id="JAEPRD010000033">
    <property type="protein sequence ID" value="KAG2205984.1"/>
    <property type="molecule type" value="Genomic_DNA"/>
</dbReference>
<gene>
    <name evidence="1" type="ORF">INT47_005302</name>
</gene>
<keyword evidence="2" id="KW-1185">Reference proteome</keyword>
<dbReference type="AlphaFoldDB" id="A0A8H7R7W3"/>
<comment type="caution">
    <text evidence="1">The sequence shown here is derived from an EMBL/GenBank/DDBJ whole genome shotgun (WGS) entry which is preliminary data.</text>
</comment>
<reference evidence="1" key="1">
    <citation type="submission" date="2020-12" db="EMBL/GenBank/DDBJ databases">
        <title>Metabolic potential, ecology and presence of endohyphal bacteria is reflected in genomic diversity of Mucoromycotina.</title>
        <authorList>
            <person name="Muszewska A."/>
            <person name="Okrasinska A."/>
            <person name="Steczkiewicz K."/>
            <person name="Drgas O."/>
            <person name="Orlowska M."/>
            <person name="Perlinska-Lenart U."/>
            <person name="Aleksandrzak-Piekarczyk T."/>
            <person name="Szatraj K."/>
            <person name="Zielenkiewicz U."/>
            <person name="Pilsyk S."/>
            <person name="Malc E."/>
            <person name="Mieczkowski P."/>
            <person name="Kruszewska J.S."/>
            <person name="Biernat P."/>
            <person name="Pawlowska J."/>
        </authorList>
    </citation>
    <scope>NUCLEOTIDE SEQUENCE</scope>
    <source>
        <strain evidence="1">WA0000017839</strain>
    </source>
</reference>
<sequence>MSNTFSTGPETCSGWKKFGSKLLPKIKDTKLKSDTPLKNSNNGSIVTNKDDKISWLNVICYQVSRKLKMFKHDNKTHQQNLPHIIATVNDNGTLSPSKFDDQQEPEILNHDIIEGDTVPLHQLLRYSMDSSDLRKFQLRRMTQPFKPTYEIEWQKNEWLQLDHSTSRNIERLRVRGFSRITIRKDETLKKHIMYDNPSETDILLELSIYGTENKNGTEKGSKPILCHQPSQFPLRRTYWWHASYRVGEAHLPNWADKNSCCDNNNTHANSGLNTICNNKQSHFFTAQQLNGISDTPSVSESSYVSQQFESLPLNPVKPLEYTEPPFLMPKPVLCAT</sequence>